<comment type="caution">
    <text evidence="1">The sequence shown here is derived from an EMBL/GenBank/DDBJ whole genome shotgun (WGS) entry which is preliminary data.</text>
</comment>
<dbReference type="Proteomes" id="UP001239111">
    <property type="component" value="Chromosome 3"/>
</dbReference>
<protein>
    <submittedName>
        <fullName evidence="1">Uncharacterized protein</fullName>
    </submittedName>
</protein>
<organism evidence="1 2">
    <name type="scientific">Eretmocerus hayati</name>
    <dbReference type="NCBI Taxonomy" id="131215"/>
    <lineage>
        <taxon>Eukaryota</taxon>
        <taxon>Metazoa</taxon>
        <taxon>Ecdysozoa</taxon>
        <taxon>Arthropoda</taxon>
        <taxon>Hexapoda</taxon>
        <taxon>Insecta</taxon>
        <taxon>Pterygota</taxon>
        <taxon>Neoptera</taxon>
        <taxon>Endopterygota</taxon>
        <taxon>Hymenoptera</taxon>
        <taxon>Apocrita</taxon>
        <taxon>Proctotrupomorpha</taxon>
        <taxon>Chalcidoidea</taxon>
        <taxon>Aphelinidae</taxon>
        <taxon>Aphelininae</taxon>
        <taxon>Eretmocerus</taxon>
    </lineage>
</organism>
<accession>A0ACC2NFD7</accession>
<proteinExistence type="predicted"/>
<name>A0ACC2NFD7_9HYME</name>
<evidence type="ECO:0000313" key="2">
    <source>
        <dbReference type="Proteomes" id="UP001239111"/>
    </source>
</evidence>
<keyword evidence="2" id="KW-1185">Reference proteome</keyword>
<reference evidence="1" key="1">
    <citation type="submission" date="2023-04" db="EMBL/GenBank/DDBJ databases">
        <title>A chromosome-level genome assembly of the parasitoid wasp Eretmocerus hayati.</title>
        <authorList>
            <person name="Zhong Y."/>
            <person name="Liu S."/>
            <person name="Liu Y."/>
        </authorList>
    </citation>
    <scope>NUCLEOTIDE SEQUENCE</scope>
    <source>
        <strain evidence="1">ZJU_SS_LIU_2023</strain>
    </source>
</reference>
<dbReference type="EMBL" id="CM056743">
    <property type="protein sequence ID" value="KAJ8669875.1"/>
    <property type="molecule type" value="Genomic_DNA"/>
</dbReference>
<evidence type="ECO:0000313" key="1">
    <source>
        <dbReference type="EMBL" id="KAJ8669875.1"/>
    </source>
</evidence>
<sequence>MKSIIHTPIVSFTVSGGSTSGYQSSTIAGSSSQSPSWGAISKAILGKFFEQGFSGGSPPITESPVRIPQPTYPPPTNAGTQVYQNPQLGGGPVSSFFHNLFGLTPGPTPSSPSKPTNPGSIPTENDWLQKAFEENDKKAQEFTVNFNWQAAFKLWIARRLAGNYVPVDQLSQGSPGGVTIIDLVKQVNWQNVQGSILGALGQFILPAKQSYGVNSPNTDARNIDNTINGLVQQVKRSVSQIDWSKAAELFQKDVQGGSGAPNKVQGIQKPPATMDGFLNTVNLPSGFEEWRKEQKQLEIEKERKRIEQERLKFEEEEEQRLAELKRKRAEKVKREEESILKEQRKQLRQDEALREHEERLEELKRQRKQIELDRKRDQEKQQARREQEKEEREERAEQRQRELKEERERFEIQRLRRKQEHEKQMREIEDRIQEERAKHGDRFAQEMREREEAAEKRRQERKEEAEQRELELRTRTAYTTRTTPTRIPEQSSKTDS</sequence>
<gene>
    <name evidence="1" type="ORF">QAD02_001134</name>
</gene>